<gene>
    <name evidence="1" type="ORF">MNB_SUP05-10-238</name>
    <name evidence="2" type="ORF">MNB_SUP05-13-374</name>
</gene>
<sequence>MSKISLLSIILITTLLSSCGFHTPYKNTPLNASVTATANNAFATELKKSFNQEAMQTLAIQIGDEVQKKQIASYNSSGLTNSYTLTLTLPVKVFDNGNKLLLSQDLTASTHLSKMSSTQADRLQIAESYIQLRNTIIKKLLSRLDRLNEN</sequence>
<evidence type="ECO:0008006" key="3">
    <source>
        <dbReference type="Google" id="ProtNLM"/>
    </source>
</evidence>
<protein>
    <recommendedName>
        <fullName evidence="3">LPS-assembly lipoprotein LptE</fullName>
    </recommendedName>
</protein>
<dbReference type="PROSITE" id="PS51257">
    <property type="entry name" value="PROKAR_LIPOPROTEIN"/>
    <property type="match status" value="1"/>
</dbReference>
<evidence type="ECO:0000313" key="1">
    <source>
        <dbReference type="EMBL" id="SFV77862.1"/>
    </source>
</evidence>
<organism evidence="1">
    <name type="scientific">hydrothermal vent metagenome</name>
    <dbReference type="NCBI Taxonomy" id="652676"/>
    <lineage>
        <taxon>unclassified sequences</taxon>
        <taxon>metagenomes</taxon>
        <taxon>ecological metagenomes</taxon>
    </lineage>
</organism>
<proteinExistence type="predicted"/>
<dbReference type="Gene3D" id="3.30.160.150">
    <property type="entry name" value="Lipoprotein like domain"/>
    <property type="match status" value="1"/>
</dbReference>
<accession>A0A1W1DBM4</accession>
<dbReference type="AlphaFoldDB" id="A0A1W1DBM4"/>
<dbReference type="GO" id="GO:0043165">
    <property type="term" value="P:Gram-negative-bacterium-type cell outer membrane assembly"/>
    <property type="evidence" value="ECO:0007669"/>
    <property type="project" value="InterPro"/>
</dbReference>
<dbReference type="InterPro" id="IPR007485">
    <property type="entry name" value="LPS_assembly_LptE"/>
</dbReference>
<dbReference type="GO" id="GO:0019867">
    <property type="term" value="C:outer membrane"/>
    <property type="evidence" value="ECO:0007669"/>
    <property type="project" value="InterPro"/>
</dbReference>
<dbReference type="EMBL" id="FPHU01000113">
    <property type="protein sequence ID" value="SFV80835.1"/>
    <property type="molecule type" value="Genomic_DNA"/>
</dbReference>
<evidence type="ECO:0000313" key="2">
    <source>
        <dbReference type="EMBL" id="SFV80835.1"/>
    </source>
</evidence>
<name>A0A1W1DBM4_9ZZZZ</name>
<dbReference type="Pfam" id="PF04390">
    <property type="entry name" value="LptE"/>
    <property type="match status" value="1"/>
</dbReference>
<dbReference type="EMBL" id="FPHQ01000236">
    <property type="protein sequence ID" value="SFV77862.1"/>
    <property type="molecule type" value="Genomic_DNA"/>
</dbReference>
<reference evidence="1" key="1">
    <citation type="submission" date="2016-10" db="EMBL/GenBank/DDBJ databases">
        <authorList>
            <person name="de Groot N.N."/>
        </authorList>
    </citation>
    <scope>NUCLEOTIDE SEQUENCE</scope>
</reference>